<sequence length="442" mass="49014">GPLGFLPPATGRFALSSHSSPTPGTSGVTPLRPLVERLLVWLNLPNPSRWLLRTIRLSYAIQFARRRYRGILFTYVRGENAVVLRAEIAVLLAKDAIENVPSAAMKKGFFLSFFLSSAKMKNRALHKLPFKMLTLKHILTCVRAQDWFVATDLKDTYFHVSILPRHRPFLWFAFEGLAFQYKVLPFGLSLLPHVFTKVMEAALAPLREVGIRILNYLNDWLILAHSQDLVCTHRNVVPNHLARLGLRVNWEKSKLSPTRSNSFLCVELDSVNMTFPRLCTVSAEVHESSQTQNSSRPEILSEAPGAHGILSRGHAARPDANETAAALASYPSPEMDMATRQILCEHHTLVSQNLQPQGRPSAALAYQLPGVVDSAFGPEEVSTLDSGQACVDLNRQHSSCGVHQPPGRCTLILHVTTDPPSPTLKPAQIQVSATHIPGDLYR</sequence>
<dbReference type="InterPro" id="IPR043502">
    <property type="entry name" value="DNA/RNA_pol_sf"/>
</dbReference>
<dbReference type="Gene3D" id="3.30.70.270">
    <property type="match status" value="1"/>
</dbReference>
<gene>
    <name evidence="4" type="ORF">M9458_022264</name>
</gene>
<evidence type="ECO:0000313" key="4">
    <source>
        <dbReference type="EMBL" id="KAL0182889.1"/>
    </source>
</evidence>
<comment type="similarity">
    <text evidence="1">Belongs to the beta type-B retroviral polymerase family. HERV class-II K(HML-2) pol subfamily.</text>
</comment>
<evidence type="ECO:0000256" key="2">
    <source>
        <dbReference type="ARBA" id="ARBA00012180"/>
    </source>
</evidence>
<proteinExistence type="inferred from homology"/>
<dbReference type="PANTHER" id="PTHR33050:SF7">
    <property type="entry name" value="RIBONUCLEASE H"/>
    <property type="match status" value="1"/>
</dbReference>
<dbReference type="EMBL" id="JAMKFB020000010">
    <property type="protein sequence ID" value="KAL0182889.1"/>
    <property type="molecule type" value="Genomic_DNA"/>
</dbReference>
<dbReference type="SUPFAM" id="SSF56672">
    <property type="entry name" value="DNA/RNA polymerases"/>
    <property type="match status" value="1"/>
</dbReference>
<feature type="non-terminal residue" evidence="4">
    <location>
        <position position="1"/>
    </location>
</feature>
<dbReference type="EC" id="3.1.26.4" evidence="2"/>
<accession>A0ABD0Q9P8</accession>
<dbReference type="InterPro" id="IPR000477">
    <property type="entry name" value="RT_dom"/>
</dbReference>
<dbReference type="PROSITE" id="PS50878">
    <property type="entry name" value="RT_POL"/>
    <property type="match status" value="1"/>
</dbReference>
<dbReference type="GO" id="GO:0004523">
    <property type="term" value="F:RNA-DNA hybrid ribonuclease activity"/>
    <property type="evidence" value="ECO:0007669"/>
    <property type="project" value="UniProtKB-EC"/>
</dbReference>
<evidence type="ECO:0000313" key="5">
    <source>
        <dbReference type="Proteomes" id="UP001529510"/>
    </source>
</evidence>
<name>A0ABD0Q9P8_CIRMR</name>
<dbReference type="Gene3D" id="3.10.10.10">
    <property type="entry name" value="HIV Type 1 Reverse Transcriptase, subunit A, domain 1"/>
    <property type="match status" value="1"/>
</dbReference>
<feature type="non-terminal residue" evidence="4">
    <location>
        <position position="442"/>
    </location>
</feature>
<keyword evidence="5" id="KW-1185">Reference proteome</keyword>
<dbReference type="PANTHER" id="PTHR33050">
    <property type="entry name" value="REVERSE TRANSCRIPTASE DOMAIN-CONTAINING PROTEIN"/>
    <property type="match status" value="1"/>
</dbReference>
<dbReference type="CDD" id="cd03714">
    <property type="entry name" value="RT_DIRS1"/>
    <property type="match status" value="1"/>
</dbReference>
<protein>
    <recommendedName>
        <fullName evidence="2">ribonuclease H</fullName>
        <ecNumber evidence="2">3.1.26.4</ecNumber>
    </recommendedName>
</protein>
<reference evidence="4 5" key="1">
    <citation type="submission" date="2024-05" db="EMBL/GenBank/DDBJ databases">
        <title>Genome sequencing and assembly of Indian major carp, Cirrhinus mrigala (Hamilton, 1822).</title>
        <authorList>
            <person name="Mohindra V."/>
            <person name="Chowdhury L.M."/>
            <person name="Lal K."/>
            <person name="Jena J.K."/>
        </authorList>
    </citation>
    <scope>NUCLEOTIDE SEQUENCE [LARGE SCALE GENOMIC DNA]</scope>
    <source>
        <strain evidence="4">CM1030</strain>
        <tissue evidence="4">Blood</tissue>
    </source>
</reference>
<evidence type="ECO:0000259" key="3">
    <source>
        <dbReference type="PROSITE" id="PS50878"/>
    </source>
</evidence>
<dbReference type="Pfam" id="PF00078">
    <property type="entry name" value="RVT_1"/>
    <property type="match status" value="1"/>
</dbReference>
<dbReference type="Proteomes" id="UP001529510">
    <property type="component" value="Unassembled WGS sequence"/>
</dbReference>
<dbReference type="InterPro" id="IPR052055">
    <property type="entry name" value="Hepadnavirus_pol/RT"/>
</dbReference>
<comment type="caution">
    <text evidence="4">The sequence shown here is derived from an EMBL/GenBank/DDBJ whole genome shotgun (WGS) entry which is preliminary data.</text>
</comment>
<feature type="domain" description="Reverse transcriptase" evidence="3">
    <location>
        <begin position="1"/>
        <end position="268"/>
    </location>
</feature>
<dbReference type="AlphaFoldDB" id="A0ABD0Q9P8"/>
<organism evidence="4 5">
    <name type="scientific">Cirrhinus mrigala</name>
    <name type="common">Mrigala</name>
    <dbReference type="NCBI Taxonomy" id="683832"/>
    <lineage>
        <taxon>Eukaryota</taxon>
        <taxon>Metazoa</taxon>
        <taxon>Chordata</taxon>
        <taxon>Craniata</taxon>
        <taxon>Vertebrata</taxon>
        <taxon>Euteleostomi</taxon>
        <taxon>Actinopterygii</taxon>
        <taxon>Neopterygii</taxon>
        <taxon>Teleostei</taxon>
        <taxon>Ostariophysi</taxon>
        <taxon>Cypriniformes</taxon>
        <taxon>Cyprinidae</taxon>
        <taxon>Labeoninae</taxon>
        <taxon>Labeonini</taxon>
        <taxon>Cirrhinus</taxon>
    </lineage>
</organism>
<dbReference type="InterPro" id="IPR043128">
    <property type="entry name" value="Rev_trsase/Diguanyl_cyclase"/>
</dbReference>
<evidence type="ECO:0000256" key="1">
    <source>
        <dbReference type="ARBA" id="ARBA00010879"/>
    </source>
</evidence>